<organism evidence="9 10">
    <name type="scientific">Candidatus Abyssobacteria bacterium SURF_17</name>
    <dbReference type="NCBI Taxonomy" id="2093361"/>
    <lineage>
        <taxon>Bacteria</taxon>
        <taxon>Pseudomonadati</taxon>
        <taxon>Candidatus Hydrogenedentota</taxon>
        <taxon>Candidatus Abyssobacteria</taxon>
    </lineage>
</organism>
<dbReference type="PANTHER" id="PTHR43687">
    <property type="entry name" value="ADENYLYLSULFATE REDUCTASE, BETA SUBUNIT"/>
    <property type="match status" value="1"/>
</dbReference>
<dbReference type="Pfam" id="PF13237">
    <property type="entry name" value="Fer4_10"/>
    <property type="match status" value="1"/>
</dbReference>
<dbReference type="PANTHER" id="PTHR43687:SF6">
    <property type="entry name" value="L-ASPARTATE SEMIALDEHYDE SULFURTRANSFERASE IRON-SULFUR SUBUNIT"/>
    <property type="match status" value="1"/>
</dbReference>
<keyword evidence="4" id="KW-0677">Repeat</keyword>
<evidence type="ECO:0000256" key="3">
    <source>
        <dbReference type="ARBA" id="ARBA00022723"/>
    </source>
</evidence>
<evidence type="ECO:0000256" key="2">
    <source>
        <dbReference type="ARBA" id="ARBA00022485"/>
    </source>
</evidence>
<keyword evidence="3" id="KW-0479">Metal-binding</keyword>
<protein>
    <submittedName>
        <fullName evidence="9">Ferredoxin</fullName>
    </submittedName>
</protein>
<dbReference type="InterPro" id="IPR017896">
    <property type="entry name" value="4Fe4S_Fe-S-bd"/>
</dbReference>
<feature type="domain" description="4Fe-4S ferredoxin-type" evidence="8">
    <location>
        <begin position="8"/>
        <end position="37"/>
    </location>
</feature>
<dbReference type="Gene3D" id="3.30.70.20">
    <property type="match status" value="1"/>
</dbReference>
<dbReference type="Proteomes" id="UP000285961">
    <property type="component" value="Unassembled WGS sequence"/>
</dbReference>
<dbReference type="EMBL" id="QZKI01000104">
    <property type="protein sequence ID" value="RJP67398.1"/>
    <property type="molecule type" value="Genomic_DNA"/>
</dbReference>
<evidence type="ECO:0000256" key="4">
    <source>
        <dbReference type="ARBA" id="ARBA00022737"/>
    </source>
</evidence>
<sequence length="131" mass="14007">MMTTVKRKIVKIDEEKCTGCGACVIPCAEGAIEIVHGKARLISEKLCDGAGFCLGICPEGAIVVEERTAEPFSLAAVEEHMKESESSAPVLECIRCGTPENETVLIPCRKDGESVWVCVRCLPPLIHGAGH</sequence>
<keyword evidence="1" id="KW-0813">Transport</keyword>
<keyword evidence="7" id="KW-0411">Iron-sulfur</keyword>
<evidence type="ECO:0000313" key="10">
    <source>
        <dbReference type="Proteomes" id="UP000285961"/>
    </source>
</evidence>
<reference evidence="9 10" key="1">
    <citation type="journal article" date="2017" name="ISME J.">
        <title>Energy and carbon metabolisms in a deep terrestrial subsurface fluid microbial community.</title>
        <authorList>
            <person name="Momper L."/>
            <person name="Jungbluth S.P."/>
            <person name="Lee M.D."/>
            <person name="Amend J.P."/>
        </authorList>
    </citation>
    <scope>NUCLEOTIDE SEQUENCE [LARGE SCALE GENOMIC DNA]</scope>
    <source>
        <strain evidence="9">SURF_17</strain>
    </source>
</reference>
<proteinExistence type="predicted"/>
<dbReference type="InterPro" id="IPR050572">
    <property type="entry name" value="Fe-S_Ferredoxin"/>
</dbReference>
<feature type="domain" description="4Fe-4S ferredoxin-type" evidence="8">
    <location>
        <begin position="38"/>
        <end position="67"/>
    </location>
</feature>
<accession>A0A419ETW3</accession>
<evidence type="ECO:0000256" key="5">
    <source>
        <dbReference type="ARBA" id="ARBA00022982"/>
    </source>
</evidence>
<name>A0A419ETW3_9BACT</name>
<evidence type="ECO:0000256" key="1">
    <source>
        <dbReference type="ARBA" id="ARBA00022448"/>
    </source>
</evidence>
<evidence type="ECO:0000259" key="8">
    <source>
        <dbReference type="PROSITE" id="PS51379"/>
    </source>
</evidence>
<keyword evidence="5" id="KW-0249">Electron transport</keyword>
<dbReference type="GO" id="GO:0051539">
    <property type="term" value="F:4 iron, 4 sulfur cluster binding"/>
    <property type="evidence" value="ECO:0007669"/>
    <property type="project" value="UniProtKB-KW"/>
</dbReference>
<evidence type="ECO:0000313" key="9">
    <source>
        <dbReference type="EMBL" id="RJP67398.1"/>
    </source>
</evidence>
<dbReference type="AlphaFoldDB" id="A0A419ETW3"/>
<evidence type="ECO:0000256" key="7">
    <source>
        <dbReference type="ARBA" id="ARBA00023014"/>
    </source>
</evidence>
<dbReference type="SUPFAM" id="SSF54862">
    <property type="entry name" value="4Fe-4S ferredoxins"/>
    <property type="match status" value="1"/>
</dbReference>
<evidence type="ECO:0000256" key="6">
    <source>
        <dbReference type="ARBA" id="ARBA00023004"/>
    </source>
</evidence>
<keyword evidence="6" id="KW-0408">Iron</keyword>
<comment type="caution">
    <text evidence="9">The sequence shown here is derived from an EMBL/GenBank/DDBJ whole genome shotgun (WGS) entry which is preliminary data.</text>
</comment>
<dbReference type="PROSITE" id="PS51379">
    <property type="entry name" value="4FE4S_FER_2"/>
    <property type="match status" value="2"/>
</dbReference>
<keyword evidence="2" id="KW-0004">4Fe-4S</keyword>
<gene>
    <name evidence="9" type="ORF">C4532_14620</name>
</gene>
<dbReference type="GO" id="GO:0046872">
    <property type="term" value="F:metal ion binding"/>
    <property type="evidence" value="ECO:0007669"/>
    <property type="project" value="UniProtKB-KW"/>
</dbReference>